<keyword evidence="2" id="KW-1185">Reference proteome</keyword>
<gene>
    <name evidence="1" type="ORF">SKC37_05695</name>
</gene>
<name>A0ABW6DKV4_9BACT</name>
<dbReference type="EMBL" id="JBBKXX010000002">
    <property type="protein sequence ID" value="MFD3408139.1"/>
    <property type="molecule type" value="Genomic_DNA"/>
</dbReference>
<accession>A0ABW6DKV4</accession>
<dbReference type="RefSeq" id="WP_377980566.1">
    <property type="nucleotide sequence ID" value="NZ_JBBKXX010000002.1"/>
</dbReference>
<dbReference type="Proteomes" id="UP001598019">
    <property type="component" value="Unassembled WGS sequence"/>
</dbReference>
<evidence type="ECO:0000313" key="1">
    <source>
        <dbReference type="EMBL" id="MFD3408139.1"/>
    </source>
</evidence>
<sequence>MKNKKIDSFYDHFPPKVAEYCFQLWHDYSFTFIVSKSRDSKLGDYRFSPAKGHQVTVNHNLNPYAFLVTYIHEVAHLTTYLAHKNKVLPHGQEWKNEFYQIFEPILDEELLPAELVQVLRAYLKNPAASSTGYQPLVDILKSFDAEPPAGTPVHELAEGTAFQLKNLSFIKGKLRRTRYICKEINSGRNYLVAKNAHVFPIENS</sequence>
<proteinExistence type="predicted"/>
<organism evidence="1 2">
    <name type="scientific">Aquirufa esocilacus</name>
    <dbReference type="NCBI Taxonomy" id="3096513"/>
    <lineage>
        <taxon>Bacteria</taxon>
        <taxon>Pseudomonadati</taxon>
        <taxon>Bacteroidota</taxon>
        <taxon>Cytophagia</taxon>
        <taxon>Cytophagales</taxon>
        <taxon>Flectobacillaceae</taxon>
        <taxon>Aquirufa</taxon>
    </lineage>
</organism>
<reference evidence="1 2" key="1">
    <citation type="submission" date="2024-03" db="EMBL/GenBank/DDBJ databases">
        <title>Aquirufa genome sequencing.</title>
        <authorList>
            <person name="Pitt A."/>
            <person name="Hahn M.W."/>
        </authorList>
    </citation>
    <scope>NUCLEOTIDE SEQUENCE [LARGE SCALE GENOMIC DNA]</scope>
    <source>
        <strain evidence="1 2">HETE-83D</strain>
    </source>
</reference>
<comment type="caution">
    <text evidence="1">The sequence shown here is derived from an EMBL/GenBank/DDBJ whole genome shotgun (WGS) entry which is preliminary data.</text>
</comment>
<protein>
    <submittedName>
        <fullName evidence="1">SprT-like domain-containing protein</fullName>
    </submittedName>
</protein>
<evidence type="ECO:0000313" key="2">
    <source>
        <dbReference type="Proteomes" id="UP001598019"/>
    </source>
</evidence>